<evidence type="ECO:0000313" key="2">
    <source>
        <dbReference type="EMBL" id="CEK60711.1"/>
    </source>
</evidence>
<keyword evidence="1" id="KW-0040">ANK repeat</keyword>
<accession>A0A0B6YYB0</accession>
<dbReference type="SUPFAM" id="SSF48403">
    <property type="entry name" value="Ankyrin repeat"/>
    <property type="match status" value="1"/>
</dbReference>
<dbReference type="SMART" id="SM00248">
    <property type="entry name" value="ANK"/>
    <property type="match status" value="2"/>
</dbReference>
<dbReference type="Gene3D" id="1.25.40.20">
    <property type="entry name" value="Ankyrin repeat-containing domain"/>
    <property type="match status" value="1"/>
</dbReference>
<dbReference type="EMBL" id="HACG01013846">
    <property type="protein sequence ID" value="CEK60711.1"/>
    <property type="molecule type" value="Transcribed_RNA"/>
</dbReference>
<dbReference type="InterPro" id="IPR002110">
    <property type="entry name" value="Ankyrin_rpt"/>
</dbReference>
<organism evidence="2">
    <name type="scientific">Arion vulgaris</name>
    <dbReference type="NCBI Taxonomy" id="1028688"/>
    <lineage>
        <taxon>Eukaryota</taxon>
        <taxon>Metazoa</taxon>
        <taxon>Spiralia</taxon>
        <taxon>Lophotrochozoa</taxon>
        <taxon>Mollusca</taxon>
        <taxon>Gastropoda</taxon>
        <taxon>Heterobranchia</taxon>
        <taxon>Euthyneura</taxon>
        <taxon>Panpulmonata</taxon>
        <taxon>Eupulmonata</taxon>
        <taxon>Stylommatophora</taxon>
        <taxon>Helicina</taxon>
        <taxon>Arionoidea</taxon>
        <taxon>Arionidae</taxon>
        <taxon>Arion</taxon>
    </lineage>
</organism>
<dbReference type="InterPro" id="IPR036770">
    <property type="entry name" value="Ankyrin_rpt-contain_sf"/>
</dbReference>
<reference evidence="2" key="1">
    <citation type="submission" date="2014-12" db="EMBL/GenBank/DDBJ databases">
        <title>Insight into the proteome of Arion vulgaris.</title>
        <authorList>
            <person name="Aradska J."/>
            <person name="Bulat T."/>
            <person name="Smidak R."/>
            <person name="Sarate P."/>
            <person name="Gangsoo J."/>
            <person name="Sialana F."/>
            <person name="Bilban M."/>
            <person name="Lubec G."/>
        </authorList>
    </citation>
    <scope>NUCLEOTIDE SEQUENCE</scope>
    <source>
        <tissue evidence="2">Skin</tissue>
    </source>
</reference>
<feature type="repeat" description="ANK" evidence="1">
    <location>
        <begin position="73"/>
        <end position="105"/>
    </location>
</feature>
<proteinExistence type="predicted"/>
<dbReference type="PROSITE" id="PS50088">
    <property type="entry name" value="ANK_REPEAT"/>
    <property type="match status" value="1"/>
</dbReference>
<dbReference type="PROSITE" id="PS50297">
    <property type="entry name" value="ANK_REP_REGION"/>
    <property type="match status" value="1"/>
</dbReference>
<dbReference type="Pfam" id="PF13637">
    <property type="entry name" value="Ank_4"/>
    <property type="match status" value="1"/>
</dbReference>
<gene>
    <name evidence="2" type="primary">ORF40187</name>
</gene>
<sequence>LYCLLANYNYESLMEPAATTSKVETICSVKSQALVEIPQEHEEERDETEKAEQIQQIAVVLKSIHQNDPHGLKSYTCMHYAAAWGKLRTLKLLVESGGNINKKNIHGEVPIDMAFRYSQYDCVEYLAVTVEKKKTTS</sequence>
<protein>
    <submittedName>
        <fullName evidence="2">Uncharacterized protein</fullName>
    </submittedName>
</protein>
<evidence type="ECO:0000256" key="1">
    <source>
        <dbReference type="PROSITE-ProRule" id="PRU00023"/>
    </source>
</evidence>
<name>A0A0B6YYB0_9EUPU</name>
<dbReference type="AlphaFoldDB" id="A0A0B6YYB0"/>
<feature type="non-terminal residue" evidence="2">
    <location>
        <position position="1"/>
    </location>
</feature>